<dbReference type="Gramene" id="TuG1812G0400001178.01.T01">
    <property type="protein sequence ID" value="TuG1812G0400001178.01.T01.cds314669"/>
    <property type="gene ID" value="TuG1812G0400001178.01"/>
</dbReference>
<accession>A0A8R7Q135</accession>
<feature type="chain" id="PRO_5035796569" description="Secreted protein" evidence="1">
    <location>
        <begin position="24"/>
        <end position="70"/>
    </location>
</feature>
<reference evidence="2" key="3">
    <citation type="submission" date="2022-06" db="UniProtKB">
        <authorList>
            <consortium name="EnsemblPlants"/>
        </authorList>
    </citation>
    <scope>IDENTIFICATION</scope>
</reference>
<organism evidence="2 3">
    <name type="scientific">Triticum urartu</name>
    <name type="common">Red wild einkorn</name>
    <name type="synonym">Crithodium urartu</name>
    <dbReference type="NCBI Taxonomy" id="4572"/>
    <lineage>
        <taxon>Eukaryota</taxon>
        <taxon>Viridiplantae</taxon>
        <taxon>Streptophyta</taxon>
        <taxon>Embryophyta</taxon>
        <taxon>Tracheophyta</taxon>
        <taxon>Spermatophyta</taxon>
        <taxon>Magnoliopsida</taxon>
        <taxon>Liliopsida</taxon>
        <taxon>Poales</taxon>
        <taxon>Poaceae</taxon>
        <taxon>BOP clade</taxon>
        <taxon>Pooideae</taxon>
        <taxon>Triticodae</taxon>
        <taxon>Triticeae</taxon>
        <taxon>Triticinae</taxon>
        <taxon>Triticum</taxon>
    </lineage>
</organism>
<evidence type="ECO:0000313" key="3">
    <source>
        <dbReference type="Proteomes" id="UP000015106"/>
    </source>
</evidence>
<protein>
    <recommendedName>
        <fullName evidence="4">Secreted protein</fullName>
    </recommendedName>
</protein>
<reference evidence="3" key="1">
    <citation type="journal article" date="2013" name="Nature">
        <title>Draft genome of the wheat A-genome progenitor Triticum urartu.</title>
        <authorList>
            <person name="Ling H.Q."/>
            <person name="Zhao S."/>
            <person name="Liu D."/>
            <person name="Wang J."/>
            <person name="Sun H."/>
            <person name="Zhang C."/>
            <person name="Fan H."/>
            <person name="Li D."/>
            <person name="Dong L."/>
            <person name="Tao Y."/>
            <person name="Gao C."/>
            <person name="Wu H."/>
            <person name="Li Y."/>
            <person name="Cui Y."/>
            <person name="Guo X."/>
            <person name="Zheng S."/>
            <person name="Wang B."/>
            <person name="Yu K."/>
            <person name="Liang Q."/>
            <person name="Yang W."/>
            <person name="Lou X."/>
            <person name="Chen J."/>
            <person name="Feng M."/>
            <person name="Jian J."/>
            <person name="Zhang X."/>
            <person name="Luo G."/>
            <person name="Jiang Y."/>
            <person name="Liu J."/>
            <person name="Wang Z."/>
            <person name="Sha Y."/>
            <person name="Zhang B."/>
            <person name="Wu H."/>
            <person name="Tang D."/>
            <person name="Shen Q."/>
            <person name="Xue P."/>
            <person name="Zou S."/>
            <person name="Wang X."/>
            <person name="Liu X."/>
            <person name="Wang F."/>
            <person name="Yang Y."/>
            <person name="An X."/>
            <person name="Dong Z."/>
            <person name="Zhang K."/>
            <person name="Zhang X."/>
            <person name="Luo M.C."/>
            <person name="Dvorak J."/>
            <person name="Tong Y."/>
            <person name="Wang J."/>
            <person name="Yang H."/>
            <person name="Li Z."/>
            <person name="Wang D."/>
            <person name="Zhang A."/>
            <person name="Wang J."/>
        </authorList>
    </citation>
    <scope>NUCLEOTIDE SEQUENCE</scope>
    <source>
        <strain evidence="3">cv. G1812</strain>
    </source>
</reference>
<keyword evidence="1" id="KW-0732">Signal</keyword>
<reference evidence="2" key="2">
    <citation type="submission" date="2018-03" db="EMBL/GenBank/DDBJ databases">
        <title>The Triticum urartu genome reveals the dynamic nature of wheat genome evolution.</title>
        <authorList>
            <person name="Ling H."/>
            <person name="Ma B."/>
            <person name="Shi X."/>
            <person name="Liu H."/>
            <person name="Dong L."/>
            <person name="Sun H."/>
            <person name="Cao Y."/>
            <person name="Gao Q."/>
            <person name="Zheng S."/>
            <person name="Li Y."/>
            <person name="Yu Y."/>
            <person name="Du H."/>
            <person name="Qi M."/>
            <person name="Li Y."/>
            <person name="Yu H."/>
            <person name="Cui Y."/>
            <person name="Wang N."/>
            <person name="Chen C."/>
            <person name="Wu H."/>
            <person name="Zhao Y."/>
            <person name="Zhang J."/>
            <person name="Li Y."/>
            <person name="Zhou W."/>
            <person name="Zhang B."/>
            <person name="Hu W."/>
            <person name="Eijk M."/>
            <person name="Tang J."/>
            <person name="Witsenboer H."/>
            <person name="Zhao S."/>
            <person name="Li Z."/>
            <person name="Zhang A."/>
            <person name="Wang D."/>
            <person name="Liang C."/>
        </authorList>
    </citation>
    <scope>NUCLEOTIDE SEQUENCE [LARGE SCALE GENOMIC DNA]</scope>
    <source>
        <strain evidence="2">cv. G1812</strain>
    </source>
</reference>
<evidence type="ECO:0000256" key="1">
    <source>
        <dbReference type="SAM" id="SignalP"/>
    </source>
</evidence>
<dbReference type="EnsemblPlants" id="TuG1812G0400001178.01.T01">
    <property type="protein sequence ID" value="TuG1812G0400001178.01.T01.cds314669"/>
    <property type="gene ID" value="TuG1812G0400001178.01"/>
</dbReference>
<feature type="signal peptide" evidence="1">
    <location>
        <begin position="1"/>
        <end position="23"/>
    </location>
</feature>
<dbReference type="AlphaFoldDB" id="A0A8R7Q135"/>
<proteinExistence type="predicted"/>
<name>A0A8R7Q135_TRIUA</name>
<keyword evidence="3" id="KW-1185">Reference proteome</keyword>
<sequence>MRTQSSCCFFLVCSMLAARPSGPAVPGFLYRRHLNSAPPPHIPPSHDCRSHHRGVSQLLPRPPSCICRRW</sequence>
<evidence type="ECO:0000313" key="2">
    <source>
        <dbReference type="EnsemblPlants" id="TuG1812G0400001178.01.T01.cds314669"/>
    </source>
</evidence>
<evidence type="ECO:0008006" key="4">
    <source>
        <dbReference type="Google" id="ProtNLM"/>
    </source>
</evidence>
<dbReference type="Proteomes" id="UP000015106">
    <property type="component" value="Chromosome 4"/>
</dbReference>